<evidence type="ECO:0000256" key="2">
    <source>
        <dbReference type="ARBA" id="ARBA00007655"/>
    </source>
</evidence>
<dbReference type="FunFam" id="3.40.30.10:FF:000188">
    <property type="entry name" value="Chloride intracellular channel exc-4"/>
    <property type="match status" value="1"/>
</dbReference>
<evidence type="ECO:0000256" key="3">
    <source>
        <dbReference type="ARBA" id="ARBA00022692"/>
    </source>
</evidence>
<evidence type="ECO:0000256" key="5">
    <source>
        <dbReference type="ARBA" id="ARBA00023136"/>
    </source>
</evidence>
<dbReference type="OrthoDB" id="1935530at2759"/>
<comment type="subcellular location">
    <subcellularLocation>
        <location evidence="1">Membrane</location>
        <topology evidence="1">Single-pass membrane protein</topology>
    </subcellularLocation>
</comment>
<dbReference type="AlphaFoldDB" id="A0A6G0U4N4"/>
<evidence type="ECO:0000313" key="8">
    <source>
        <dbReference type="Proteomes" id="UP000475862"/>
    </source>
</evidence>
<name>A0A6G0U4N4_APHGL</name>
<feature type="domain" description="CLIC N-terminal" evidence="6">
    <location>
        <begin position="21"/>
        <end position="103"/>
    </location>
</feature>
<protein>
    <recommendedName>
        <fullName evidence="6">CLIC N-terminal domain-containing protein</fullName>
    </recommendedName>
</protein>
<keyword evidence="4" id="KW-1133">Transmembrane helix</keyword>
<keyword evidence="5" id="KW-0472">Membrane</keyword>
<dbReference type="InterPro" id="IPR036249">
    <property type="entry name" value="Thioredoxin-like_sf"/>
</dbReference>
<sequence length="268" mass="31143">MADKDVPHANGNVNEGNGHVPEIQLIIKASTIDGWRKGVCLFCQEYFMDLYLLSELKTISLKVTTVNVQKPPADFRSNFDANPPPILIDNGMAILENEEIERHIMKNVPGGYNLFVQDKEVATLIENLYIKLKLMLLNKDYVSINRLLSHLRRINLHLEKKNTRFLTGDTMSCFDCELMPRLQHIRVAGKYFMDFQMPVGLRHLWRYMLRMYQLDAFVQSCPSDQDIVKHYKQQQNLMLRSVSTKKHEELETPTFTTSIPLELDLQDE</sequence>
<organism evidence="7 8">
    <name type="scientific">Aphis glycines</name>
    <name type="common">Soybean aphid</name>
    <dbReference type="NCBI Taxonomy" id="307491"/>
    <lineage>
        <taxon>Eukaryota</taxon>
        <taxon>Metazoa</taxon>
        <taxon>Ecdysozoa</taxon>
        <taxon>Arthropoda</taxon>
        <taxon>Hexapoda</taxon>
        <taxon>Insecta</taxon>
        <taxon>Pterygota</taxon>
        <taxon>Neoptera</taxon>
        <taxon>Paraneoptera</taxon>
        <taxon>Hemiptera</taxon>
        <taxon>Sternorrhyncha</taxon>
        <taxon>Aphidomorpha</taxon>
        <taxon>Aphidoidea</taxon>
        <taxon>Aphididae</taxon>
        <taxon>Aphidini</taxon>
        <taxon>Aphis</taxon>
        <taxon>Aphis</taxon>
    </lineage>
</organism>
<dbReference type="PANTHER" id="PTHR43920:SF5">
    <property type="entry name" value="CHLORIDE INTRACELLULAR CHANNEL CLIC"/>
    <property type="match status" value="1"/>
</dbReference>
<keyword evidence="3" id="KW-0812">Transmembrane</keyword>
<comment type="caution">
    <text evidence="7">The sequence shown here is derived from an EMBL/GenBank/DDBJ whole genome shotgun (WGS) entry which is preliminary data.</text>
</comment>
<accession>A0A6G0U4N4</accession>
<dbReference type="Pfam" id="PF22441">
    <property type="entry name" value="CLIC-like_N"/>
    <property type="match status" value="1"/>
</dbReference>
<dbReference type="EMBL" id="VYZN01000004">
    <property type="protein sequence ID" value="KAE9543903.1"/>
    <property type="molecule type" value="Genomic_DNA"/>
</dbReference>
<dbReference type="InterPro" id="IPR036282">
    <property type="entry name" value="Glutathione-S-Trfase_C_sf"/>
</dbReference>
<reference evidence="7 8" key="1">
    <citation type="submission" date="2019-08" db="EMBL/GenBank/DDBJ databases">
        <title>The genome of the soybean aphid Biotype 1, its phylome, world population structure and adaptation to the North American continent.</title>
        <authorList>
            <person name="Giordano R."/>
            <person name="Donthu R.K."/>
            <person name="Hernandez A.G."/>
            <person name="Wright C.L."/>
            <person name="Zimin A.V."/>
        </authorList>
    </citation>
    <scope>NUCLEOTIDE SEQUENCE [LARGE SCALE GENOMIC DNA]</scope>
    <source>
        <tissue evidence="7">Whole aphids</tissue>
    </source>
</reference>
<dbReference type="Proteomes" id="UP000475862">
    <property type="component" value="Unassembled WGS sequence"/>
</dbReference>
<dbReference type="Gene3D" id="3.40.30.10">
    <property type="entry name" value="Glutaredoxin"/>
    <property type="match status" value="1"/>
</dbReference>
<dbReference type="GO" id="GO:0016324">
    <property type="term" value="C:apical plasma membrane"/>
    <property type="evidence" value="ECO:0007669"/>
    <property type="project" value="TreeGrafter"/>
</dbReference>
<dbReference type="SUPFAM" id="SSF52833">
    <property type="entry name" value="Thioredoxin-like"/>
    <property type="match status" value="1"/>
</dbReference>
<dbReference type="Gene3D" id="1.20.1050.10">
    <property type="match status" value="1"/>
</dbReference>
<evidence type="ECO:0000256" key="1">
    <source>
        <dbReference type="ARBA" id="ARBA00004167"/>
    </source>
</evidence>
<proteinExistence type="inferred from homology"/>
<comment type="similarity">
    <text evidence="2">Belongs to the chloride channel CLIC family.</text>
</comment>
<dbReference type="SUPFAM" id="SSF47616">
    <property type="entry name" value="GST C-terminal domain-like"/>
    <property type="match status" value="1"/>
</dbReference>
<dbReference type="GO" id="GO:0005737">
    <property type="term" value="C:cytoplasm"/>
    <property type="evidence" value="ECO:0007669"/>
    <property type="project" value="TreeGrafter"/>
</dbReference>
<dbReference type="PANTHER" id="PTHR43920">
    <property type="entry name" value="CHLORIDE INTRACELLULAR CHANNEL, ISOFORM A"/>
    <property type="match status" value="1"/>
</dbReference>
<evidence type="ECO:0000259" key="6">
    <source>
        <dbReference type="Pfam" id="PF22441"/>
    </source>
</evidence>
<dbReference type="GO" id="GO:0005254">
    <property type="term" value="F:chloride channel activity"/>
    <property type="evidence" value="ECO:0007669"/>
    <property type="project" value="TreeGrafter"/>
</dbReference>
<keyword evidence="8" id="KW-1185">Reference proteome</keyword>
<gene>
    <name evidence="7" type="ORF">AGLY_001881</name>
</gene>
<evidence type="ECO:0000256" key="4">
    <source>
        <dbReference type="ARBA" id="ARBA00022989"/>
    </source>
</evidence>
<dbReference type="InterPro" id="IPR053823">
    <property type="entry name" value="CLIC_N"/>
</dbReference>
<evidence type="ECO:0000313" key="7">
    <source>
        <dbReference type="EMBL" id="KAE9543903.1"/>
    </source>
</evidence>